<comment type="caution">
    <text evidence="3">The sequence shown here is derived from an EMBL/GenBank/DDBJ whole genome shotgun (WGS) entry which is preliminary data.</text>
</comment>
<feature type="region of interest" description="Disordered" evidence="1">
    <location>
        <begin position="461"/>
        <end position="483"/>
    </location>
</feature>
<dbReference type="PANTHER" id="PTHR10742">
    <property type="entry name" value="FLAVIN MONOAMINE OXIDASE"/>
    <property type="match status" value="1"/>
</dbReference>
<dbReference type="InterPro" id="IPR036188">
    <property type="entry name" value="FAD/NAD-bd_sf"/>
</dbReference>
<dbReference type="GO" id="GO:0050660">
    <property type="term" value="F:flavin adenine dinucleotide binding"/>
    <property type="evidence" value="ECO:0007669"/>
    <property type="project" value="TreeGrafter"/>
</dbReference>
<dbReference type="InterPro" id="IPR050281">
    <property type="entry name" value="Flavin_monoamine_oxidase"/>
</dbReference>
<dbReference type="AlphaFoldDB" id="A0AA40CLR4"/>
<dbReference type="Gene3D" id="3.90.660.10">
    <property type="match status" value="1"/>
</dbReference>
<protein>
    <recommendedName>
        <fullName evidence="2">Amine oxidase domain-containing protein</fullName>
    </recommendedName>
</protein>
<dbReference type="PANTHER" id="PTHR10742:SF414">
    <property type="entry name" value="CONTAINING AMINE OXIDASE, PUTATIVE (AFU_ORTHOLOGUE AFUA_3G12150)-RELATED"/>
    <property type="match status" value="1"/>
</dbReference>
<evidence type="ECO:0000313" key="3">
    <source>
        <dbReference type="EMBL" id="KAK0642098.1"/>
    </source>
</evidence>
<feature type="domain" description="Amine oxidase" evidence="2">
    <location>
        <begin position="10"/>
        <end position="441"/>
    </location>
</feature>
<proteinExistence type="predicted"/>
<reference evidence="3" key="1">
    <citation type="submission" date="2023-06" db="EMBL/GenBank/DDBJ databases">
        <title>Genome-scale phylogeny and comparative genomics of the fungal order Sordariales.</title>
        <authorList>
            <consortium name="Lawrence Berkeley National Laboratory"/>
            <person name="Hensen N."/>
            <person name="Bonometti L."/>
            <person name="Westerberg I."/>
            <person name="Brannstrom I.O."/>
            <person name="Guillou S."/>
            <person name="Cros-Aarteil S."/>
            <person name="Calhoun S."/>
            <person name="Haridas S."/>
            <person name="Kuo A."/>
            <person name="Mondo S."/>
            <person name="Pangilinan J."/>
            <person name="Riley R."/>
            <person name="Labutti K."/>
            <person name="Andreopoulos B."/>
            <person name="Lipzen A."/>
            <person name="Chen C."/>
            <person name="Yanf M."/>
            <person name="Daum C."/>
            <person name="Ng V."/>
            <person name="Clum A."/>
            <person name="Steindorff A."/>
            <person name="Ohm R."/>
            <person name="Martin F."/>
            <person name="Silar P."/>
            <person name="Natvig D."/>
            <person name="Lalanne C."/>
            <person name="Gautier V."/>
            <person name="Ament-Velasquez S.L."/>
            <person name="Kruys A."/>
            <person name="Hutchinson M.I."/>
            <person name="Powell A.J."/>
            <person name="Barry K."/>
            <person name="Miller A.N."/>
            <person name="Grigoriev I.V."/>
            <person name="Debuchy R."/>
            <person name="Gladieux P."/>
            <person name="Thoren M.H."/>
            <person name="Johannesson H."/>
        </authorList>
    </citation>
    <scope>NUCLEOTIDE SEQUENCE</scope>
    <source>
        <strain evidence="3">SMH2532-1</strain>
    </source>
</reference>
<dbReference type="Proteomes" id="UP001174936">
    <property type="component" value="Unassembled WGS sequence"/>
</dbReference>
<dbReference type="GO" id="GO:0006338">
    <property type="term" value="P:chromatin remodeling"/>
    <property type="evidence" value="ECO:0007669"/>
    <property type="project" value="TreeGrafter"/>
</dbReference>
<dbReference type="GO" id="GO:0003682">
    <property type="term" value="F:chromatin binding"/>
    <property type="evidence" value="ECO:0007669"/>
    <property type="project" value="TreeGrafter"/>
</dbReference>
<keyword evidence="4" id="KW-1185">Reference proteome</keyword>
<sequence>MWTPLTGIRGANWVHGTDDNPVWKIAKEKASLCVVPDTMKVFESNGKIMSEEDAESGLETVWELIEQAFKHSNEECLNIGSTLTLQDWFEDKLDEGSLSKEQRDRVLLLGEMWGSFIGDSWTRQSLRWFWLEECLEGENLYMSGTHAPIIEHVSAKVLANADVRLSTKVTKIETIGEDPKDPKVLVVTEEGTTFEFDEVIVAVPLGCLQHNEPRFWPPLPSRISDAIDHASYSSLEKVYITFPSAFWDGPNPSLSSPDKPSTAFPAFAHFLKPLEYVPEPQQHWSIEMLPLSSPAVFGPHAKPTLLIYTHDPLAKDVTSLIRDLDPDSREYYNALNTVFKPYYSLLPHFVEAVPECTPSGFLATDWHGDDLAGNGSYTNFQASDSADWGEGIRLDEDVRAMRAGVPERGIWLAGEHTAPFVGLGTTTGAYWSGEGAAVRVLGANGMVGHIEVVEEVAQEGEVGGEAGVEAGRGAEGTRGIAST</sequence>
<evidence type="ECO:0000259" key="2">
    <source>
        <dbReference type="Pfam" id="PF01593"/>
    </source>
</evidence>
<dbReference type="SUPFAM" id="SSF51905">
    <property type="entry name" value="FAD/NAD(P)-binding domain"/>
    <property type="match status" value="1"/>
</dbReference>
<evidence type="ECO:0000313" key="4">
    <source>
        <dbReference type="Proteomes" id="UP001174936"/>
    </source>
</evidence>
<dbReference type="SUPFAM" id="SSF54373">
    <property type="entry name" value="FAD-linked reductases, C-terminal domain"/>
    <property type="match status" value="1"/>
</dbReference>
<gene>
    <name evidence="3" type="ORF">B0T16DRAFT_224970</name>
</gene>
<accession>A0AA40CLR4</accession>
<dbReference type="EMBL" id="JAULSV010000006">
    <property type="protein sequence ID" value="KAK0642098.1"/>
    <property type="molecule type" value="Genomic_DNA"/>
</dbReference>
<dbReference type="Pfam" id="PF01593">
    <property type="entry name" value="Amino_oxidase"/>
    <property type="match status" value="1"/>
</dbReference>
<dbReference type="InterPro" id="IPR002937">
    <property type="entry name" value="Amino_oxidase"/>
</dbReference>
<organism evidence="3 4">
    <name type="scientific">Cercophora newfieldiana</name>
    <dbReference type="NCBI Taxonomy" id="92897"/>
    <lineage>
        <taxon>Eukaryota</taxon>
        <taxon>Fungi</taxon>
        <taxon>Dikarya</taxon>
        <taxon>Ascomycota</taxon>
        <taxon>Pezizomycotina</taxon>
        <taxon>Sordariomycetes</taxon>
        <taxon>Sordariomycetidae</taxon>
        <taxon>Sordariales</taxon>
        <taxon>Lasiosphaeriaceae</taxon>
        <taxon>Cercophora</taxon>
    </lineage>
</organism>
<dbReference type="GO" id="GO:0016491">
    <property type="term" value="F:oxidoreductase activity"/>
    <property type="evidence" value="ECO:0007669"/>
    <property type="project" value="InterPro"/>
</dbReference>
<dbReference type="Gene3D" id="3.50.50.60">
    <property type="entry name" value="FAD/NAD(P)-binding domain"/>
    <property type="match status" value="1"/>
</dbReference>
<name>A0AA40CLR4_9PEZI</name>
<evidence type="ECO:0000256" key="1">
    <source>
        <dbReference type="SAM" id="MobiDB-lite"/>
    </source>
</evidence>